<dbReference type="HOGENOM" id="CLU_2372610_0_0_1"/>
<keyword evidence="3" id="KW-1185">Reference proteome</keyword>
<protein>
    <submittedName>
        <fullName evidence="2">Uncharacterized protein</fullName>
    </submittedName>
</protein>
<proteinExistence type="predicted"/>
<evidence type="ECO:0000256" key="1">
    <source>
        <dbReference type="SAM" id="Coils"/>
    </source>
</evidence>
<reference evidence="2 3" key="1">
    <citation type="submission" date="2013-03" db="EMBL/GenBank/DDBJ databases">
        <title>The Genome Sequence of Cladophialophora psammophila CBS 110553.</title>
        <authorList>
            <consortium name="The Broad Institute Genomics Platform"/>
            <person name="Cuomo C."/>
            <person name="de Hoog S."/>
            <person name="Gorbushina A."/>
            <person name="Walker B."/>
            <person name="Young S.K."/>
            <person name="Zeng Q."/>
            <person name="Gargeya S."/>
            <person name="Fitzgerald M."/>
            <person name="Haas B."/>
            <person name="Abouelleil A."/>
            <person name="Allen A.W."/>
            <person name="Alvarado L."/>
            <person name="Arachchi H.M."/>
            <person name="Berlin A.M."/>
            <person name="Chapman S.B."/>
            <person name="Gainer-Dewar J."/>
            <person name="Goldberg J."/>
            <person name="Griggs A."/>
            <person name="Gujja S."/>
            <person name="Hansen M."/>
            <person name="Howarth C."/>
            <person name="Imamovic A."/>
            <person name="Ireland A."/>
            <person name="Larimer J."/>
            <person name="McCowan C."/>
            <person name="Murphy C."/>
            <person name="Pearson M."/>
            <person name="Poon T.W."/>
            <person name="Priest M."/>
            <person name="Roberts A."/>
            <person name="Saif S."/>
            <person name="Shea T."/>
            <person name="Sisk P."/>
            <person name="Sykes S."/>
            <person name="Wortman J."/>
            <person name="Nusbaum C."/>
            <person name="Birren B."/>
        </authorList>
    </citation>
    <scope>NUCLEOTIDE SEQUENCE [LARGE SCALE GENOMIC DNA]</scope>
    <source>
        <strain evidence="2 3">CBS 110553</strain>
    </source>
</reference>
<evidence type="ECO:0000313" key="2">
    <source>
        <dbReference type="EMBL" id="EXJ65710.1"/>
    </source>
</evidence>
<dbReference type="OrthoDB" id="4356994at2759"/>
<feature type="coiled-coil region" evidence="1">
    <location>
        <begin position="15"/>
        <end position="70"/>
    </location>
</feature>
<dbReference type="RefSeq" id="XP_007750000.1">
    <property type="nucleotide sequence ID" value="XM_007751810.1"/>
</dbReference>
<dbReference type="Proteomes" id="UP000019471">
    <property type="component" value="Unassembled WGS sequence"/>
</dbReference>
<dbReference type="AlphaFoldDB" id="W9WL33"/>
<organism evidence="2 3">
    <name type="scientific">Cladophialophora psammophila CBS 110553</name>
    <dbReference type="NCBI Taxonomy" id="1182543"/>
    <lineage>
        <taxon>Eukaryota</taxon>
        <taxon>Fungi</taxon>
        <taxon>Dikarya</taxon>
        <taxon>Ascomycota</taxon>
        <taxon>Pezizomycotina</taxon>
        <taxon>Eurotiomycetes</taxon>
        <taxon>Chaetothyriomycetidae</taxon>
        <taxon>Chaetothyriales</taxon>
        <taxon>Herpotrichiellaceae</taxon>
        <taxon>Cladophialophora</taxon>
    </lineage>
</organism>
<dbReference type="EMBL" id="AMGX01000024">
    <property type="protein sequence ID" value="EXJ65710.1"/>
    <property type="molecule type" value="Genomic_DNA"/>
</dbReference>
<sequence length="95" mass="11176">MHSLGQQTTGIQRKYDEIQHDQEILNRLLDNLRESSDAQVAQIISLIRSNASMEEVKSCIEQELDRLSRSGREPTPEFVMLEIEIWRESQINRHR</sequence>
<evidence type="ECO:0000313" key="3">
    <source>
        <dbReference type="Proteomes" id="UP000019471"/>
    </source>
</evidence>
<accession>W9WL33</accession>
<gene>
    <name evidence="2" type="ORF">A1O5_11238</name>
</gene>
<keyword evidence="1" id="KW-0175">Coiled coil</keyword>
<comment type="caution">
    <text evidence="2">The sequence shown here is derived from an EMBL/GenBank/DDBJ whole genome shotgun (WGS) entry which is preliminary data.</text>
</comment>
<dbReference type="GeneID" id="19195927"/>
<name>W9WL33_9EURO</name>